<dbReference type="EMBL" id="GBRH01178828">
    <property type="protein sequence ID" value="JAE19068.1"/>
    <property type="molecule type" value="Transcribed_RNA"/>
</dbReference>
<accession>A0A0A9GEK3</accession>
<name>A0A0A9GEK3_ARUDO</name>
<proteinExistence type="predicted"/>
<feature type="compositionally biased region" description="Basic residues" evidence="1">
    <location>
        <begin position="1"/>
        <end position="29"/>
    </location>
</feature>
<reference evidence="2" key="1">
    <citation type="submission" date="2014-09" db="EMBL/GenBank/DDBJ databases">
        <authorList>
            <person name="Magalhaes I.L.F."/>
            <person name="Oliveira U."/>
            <person name="Santos F.R."/>
            <person name="Vidigal T.H.D.A."/>
            <person name="Brescovit A.D."/>
            <person name="Santos A.J."/>
        </authorList>
    </citation>
    <scope>NUCLEOTIDE SEQUENCE</scope>
    <source>
        <tissue evidence="2">Shoot tissue taken approximately 20 cm above the soil surface</tissue>
    </source>
</reference>
<feature type="region of interest" description="Disordered" evidence="1">
    <location>
        <begin position="1"/>
        <end position="89"/>
    </location>
</feature>
<evidence type="ECO:0000256" key="1">
    <source>
        <dbReference type="SAM" id="MobiDB-lite"/>
    </source>
</evidence>
<reference evidence="2" key="2">
    <citation type="journal article" date="2015" name="Data Brief">
        <title>Shoot transcriptome of the giant reed, Arundo donax.</title>
        <authorList>
            <person name="Barrero R.A."/>
            <person name="Guerrero F.D."/>
            <person name="Moolhuijzen P."/>
            <person name="Goolsby J.A."/>
            <person name="Tidwell J."/>
            <person name="Bellgard S.E."/>
            <person name="Bellgard M.I."/>
        </authorList>
    </citation>
    <scope>NUCLEOTIDE SEQUENCE</scope>
    <source>
        <tissue evidence="2">Shoot tissue taken approximately 20 cm above the soil surface</tissue>
    </source>
</reference>
<feature type="compositionally biased region" description="Low complexity" evidence="1">
    <location>
        <begin position="42"/>
        <end position="56"/>
    </location>
</feature>
<sequence length="120" mass="13199">MARRAGGRTRGKSLRRLWAPRRGRRRRSCGPRSTLPSPPRGSPASTTDSSSPTSRGTGEGIRGGRPQAGEALGAAGRGRTRRRRPGSSIWQRLVHREIGIWGFAMSVDWKLFMTQLGCME</sequence>
<evidence type="ECO:0000313" key="2">
    <source>
        <dbReference type="EMBL" id="JAE19068.1"/>
    </source>
</evidence>
<dbReference type="AlphaFoldDB" id="A0A0A9GEK3"/>
<protein>
    <submittedName>
        <fullName evidence="2">Survival motor neuron containing protein</fullName>
    </submittedName>
</protein>
<organism evidence="2">
    <name type="scientific">Arundo donax</name>
    <name type="common">Giant reed</name>
    <name type="synonym">Donax arundinaceus</name>
    <dbReference type="NCBI Taxonomy" id="35708"/>
    <lineage>
        <taxon>Eukaryota</taxon>
        <taxon>Viridiplantae</taxon>
        <taxon>Streptophyta</taxon>
        <taxon>Embryophyta</taxon>
        <taxon>Tracheophyta</taxon>
        <taxon>Spermatophyta</taxon>
        <taxon>Magnoliopsida</taxon>
        <taxon>Liliopsida</taxon>
        <taxon>Poales</taxon>
        <taxon>Poaceae</taxon>
        <taxon>PACMAD clade</taxon>
        <taxon>Arundinoideae</taxon>
        <taxon>Arundineae</taxon>
        <taxon>Arundo</taxon>
    </lineage>
</organism>